<feature type="region of interest" description="Disordered" evidence="7">
    <location>
        <begin position="385"/>
        <end position="444"/>
    </location>
</feature>
<feature type="domain" description="C2H2-type" evidence="8">
    <location>
        <begin position="730"/>
        <end position="758"/>
    </location>
</feature>
<dbReference type="Pfam" id="PF03184">
    <property type="entry name" value="DDE_1"/>
    <property type="match status" value="1"/>
</dbReference>
<sequence length="850" mass="96043">MDDNAPKIHTIKPYSKDNISSCLDDIKTGRMTCYLASKRYGIPVSTLRYRLSARWKKSITPGPSTILTATEEQEIVDWLQDMQSRGFFMTRAECVSKVSHYMKWVGREAAFKNAQPGRRWCELFLRRNTNFALSKVTTTLTAEYIRNWFRAVKQRFVTNNHLEVLEQPARIFMVEEVFLYFPGKARTMADIAVMFGFGASGSIVHPNILVSTDRAPHDFKMLDLPPGWGVKVSERGCLDTQTFRSYILAVFHPYLVQQGVRLPVVLFVDGHALSQIAEIDDLCQSLGIILVSLYNSSNINAVKQPTSWGISNVVRTKWQKALNIWRSDKQKPMLTLPYFGIILQRTMEQEGSIYSEIRNAFLSSGLYPFNTEAIDYSKFPTSTTAEILTPPDESMSTDLLDGLPGYSEPPLDESVSSDPLDDVSGSFEPAKQSEQESEPVASEQVSISIDRIYEAYDLIDSHTRTRIRGDIRSLTREERIIRFFYREFIQPNVHFNDSPLEESAVAKGELQLGEMMVVKSEPPDFDCGNEESDQVASSLDAAPVMKETVPETQINVDTVAEQLNAETEPPSKDATVTETQINANTFVTQSNQETEPPFKDASMFCRMCGNPHRTSQRFNNKDIQSEPKMSAVLQLCFVNYEALHSVESVCAACYREISVFRVFLQNCHEGQRRLNGKLKQIPDSNTEPSNQLQSMTIRVQTWQCEKCEKAYDTKLELHQHVVNDHGEVYYTCDICQAVLKTKNTLYQHRRMLHGELKRCDYCSKRFSTDKKYEKHLQEVHLLVQMGDATAGVVGQPPNGSYIQGGTNPDGAGQVYGSISSGTSMNSCSPSVIKYEQHEYGEEGGFSGNMQ</sequence>
<evidence type="ECO:0000256" key="3">
    <source>
        <dbReference type="ARBA" id="ARBA00022737"/>
    </source>
</evidence>
<evidence type="ECO:0000256" key="6">
    <source>
        <dbReference type="PROSITE-ProRule" id="PRU00042"/>
    </source>
</evidence>
<dbReference type="SMART" id="SM00355">
    <property type="entry name" value="ZnF_C2H2"/>
    <property type="match status" value="3"/>
</dbReference>
<proteinExistence type="predicted"/>
<keyword evidence="4 6" id="KW-0863">Zinc-finger</keyword>
<name>A0ABM1XRP1_AEDAL</name>
<dbReference type="InterPro" id="IPR009057">
    <property type="entry name" value="Homeodomain-like_sf"/>
</dbReference>
<evidence type="ECO:0000313" key="10">
    <source>
        <dbReference type="Proteomes" id="UP000069940"/>
    </source>
</evidence>
<dbReference type="PROSITE" id="PS50157">
    <property type="entry name" value="ZINC_FINGER_C2H2_2"/>
    <property type="match status" value="2"/>
</dbReference>
<evidence type="ECO:0000313" key="9">
    <source>
        <dbReference type="EnsemblMetazoa" id="AALFPA23_002199.P1909"/>
    </source>
</evidence>
<dbReference type="Gene3D" id="3.30.160.60">
    <property type="entry name" value="Classic Zinc Finger"/>
    <property type="match status" value="1"/>
</dbReference>
<dbReference type="InterPro" id="IPR004875">
    <property type="entry name" value="DDE_SF_endonuclease_dom"/>
</dbReference>
<dbReference type="PROSITE" id="PS00028">
    <property type="entry name" value="ZINC_FINGER_C2H2_1"/>
    <property type="match status" value="3"/>
</dbReference>
<dbReference type="PANTHER" id="PTHR24409:SF295">
    <property type="entry name" value="AZ2-RELATED"/>
    <property type="match status" value="1"/>
</dbReference>
<dbReference type="InterPro" id="IPR036236">
    <property type="entry name" value="Znf_C2H2_sf"/>
</dbReference>
<keyword evidence="2" id="KW-0479">Metal-binding</keyword>
<keyword evidence="10" id="KW-1185">Reference proteome</keyword>
<protein>
    <recommendedName>
        <fullName evidence="8">C2H2-type domain-containing protein</fullName>
    </recommendedName>
</protein>
<evidence type="ECO:0000256" key="1">
    <source>
        <dbReference type="ARBA" id="ARBA00004123"/>
    </source>
</evidence>
<reference evidence="9" key="2">
    <citation type="submission" date="2025-05" db="UniProtKB">
        <authorList>
            <consortium name="EnsemblMetazoa"/>
        </authorList>
    </citation>
    <scope>IDENTIFICATION</scope>
    <source>
        <strain evidence="9">Foshan</strain>
    </source>
</reference>
<evidence type="ECO:0000259" key="8">
    <source>
        <dbReference type="PROSITE" id="PS50157"/>
    </source>
</evidence>
<evidence type="ECO:0000256" key="5">
    <source>
        <dbReference type="ARBA" id="ARBA00022833"/>
    </source>
</evidence>
<reference evidence="10" key="1">
    <citation type="journal article" date="2015" name="Proc. Natl. Acad. Sci. U.S.A.">
        <title>Genome sequence of the Asian Tiger mosquito, Aedes albopictus, reveals insights into its biology, genetics, and evolution.</title>
        <authorList>
            <person name="Chen X.G."/>
            <person name="Jiang X."/>
            <person name="Gu J."/>
            <person name="Xu M."/>
            <person name="Wu Y."/>
            <person name="Deng Y."/>
            <person name="Zhang C."/>
            <person name="Bonizzoni M."/>
            <person name="Dermauw W."/>
            <person name="Vontas J."/>
            <person name="Armbruster P."/>
            <person name="Huang X."/>
            <person name="Yang Y."/>
            <person name="Zhang H."/>
            <person name="He W."/>
            <person name="Peng H."/>
            <person name="Liu Y."/>
            <person name="Wu K."/>
            <person name="Chen J."/>
            <person name="Lirakis M."/>
            <person name="Topalis P."/>
            <person name="Van Leeuwen T."/>
            <person name="Hall A.B."/>
            <person name="Jiang X."/>
            <person name="Thorpe C."/>
            <person name="Mueller R.L."/>
            <person name="Sun C."/>
            <person name="Waterhouse R.M."/>
            <person name="Yan G."/>
            <person name="Tu Z.J."/>
            <person name="Fang X."/>
            <person name="James A.A."/>
        </authorList>
    </citation>
    <scope>NUCLEOTIDE SEQUENCE [LARGE SCALE GENOMIC DNA]</scope>
    <source>
        <strain evidence="10">Foshan</strain>
    </source>
</reference>
<dbReference type="SUPFAM" id="SSF57667">
    <property type="entry name" value="beta-beta-alpha zinc fingers"/>
    <property type="match status" value="1"/>
</dbReference>
<dbReference type="InterPro" id="IPR012934">
    <property type="entry name" value="Znf_AD"/>
</dbReference>
<dbReference type="RefSeq" id="XP_029712566.2">
    <property type="nucleotide sequence ID" value="XM_029856706.2"/>
</dbReference>
<dbReference type="Proteomes" id="UP000069940">
    <property type="component" value="Unassembled WGS sequence"/>
</dbReference>
<dbReference type="GeneID" id="109400123"/>
<keyword evidence="5" id="KW-0862">Zinc</keyword>
<organism evidence="9 10">
    <name type="scientific">Aedes albopictus</name>
    <name type="common">Asian tiger mosquito</name>
    <name type="synonym">Stegomyia albopicta</name>
    <dbReference type="NCBI Taxonomy" id="7160"/>
    <lineage>
        <taxon>Eukaryota</taxon>
        <taxon>Metazoa</taxon>
        <taxon>Ecdysozoa</taxon>
        <taxon>Arthropoda</taxon>
        <taxon>Hexapoda</taxon>
        <taxon>Insecta</taxon>
        <taxon>Pterygota</taxon>
        <taxon>Neoptera</taxon>
        <taxon>Endopterygota</taxon>
        <taxon>Diptera</taxon>
        <taxon>Nematocera</taxon>
        <taxon>Culicoidea</taxon>
        <taxon>Culicidae</taxon>
        <taxon>Culicinae</taxon>
        <taxon>Aedini</taxon>
        <taxon>Aedes</taxon>
        <taxon>Stegomyia</taxon>
    </lineage>
</organism>
<keyword evidence="3" id="KW-0677">Repeat</keyword>
<dbReference type="Gene3D" id="1.10.10.60">
    <property type="entry name" value="Homeodomain-like"/>
    <property type="match status" value="1"/>
</dbReference>
<evidence type="ECO:0000256" key="7">
    <source>
        <dbReference type="SAM" id="MobiDB-lite"/>
    </source>
</evidence>
<accession>A0ABM1XRP1</accession>
<evidence type="ECO:0000256" key="2">
    <source>
        <dbReference type="ARBA" id="ARBA00022723"/>
    </source>
</evidence>
<dbReference type="InterPro" id="IPR013087">
    <property type="entry name" value="Znf_C2H2_type"/>
</dbReference>
<evidence type="ECO:0000256" key="4">
    <source>
        <dbReference type="ARBA" id="ARBA00022771"/>
    </source>
</evidence>
<dbReference type="EnsemblMetazoa" id="AALFPA23_002199.R1909">
    <property type="protein sequence ID" value="AALFPA23_002199.P1909"/>
    <property type="gene ID" value="AALFPA23_002199"/>
</dbReference>
<dbReference type="SMART" id="SM00868">
    <property type="entry name" value="zf-AD"/>
    <property type="match status" value="1"/>
</dbReference>
<dbReference type="SUPFAM" id="SSF46689">
    <property type="entry name" value="Homeodomain-like"/>
    <property type="match status" value="1"/>
</dbReference>
<dbReference type="PANTHER" id="PTHR24409">
    <property type="entry name" value="ZINC FINGER PROTEIN 142"/>
    <property type="match status" value="1"/>
</dbReference>
<feature type="domain" description="C2H2-type" evidence="8">
    <location>
        <begin position="757"/>
        <end position="780"/>
    </location>
</feature>
<comment type="subcellular location">
    <subcellularLocation>
        <location evidence="1">Nucleus</location>
    </subcellularLocation>
</comment>